<reference evidence="1" key="1">
    <citation type="journal article" date="2015" name="Proc. Natl. Acad. Sci. U.S.A.">
        <title>Bacterial clade with the ribosomal RNA operon on a small plasmid rather than the chromosome.</title>
        <authorList>
            <person name="Anda M."/>
            <person name="Ohtsubo Y."/>
            <person name="Okubo T."/>
            <person name="Sugawara M."/>
            <person name="Nagata Y."/>
            <person name="Tsuda M."/>
            <person name="Minamisawa K."/>
            <person name="Mitsui H."/>
        </authorList>
    </citation>
    <scope>NUCLEOTIDE SEQUENCE</scope>
    <source>
        <strain evidence="1">DSM 21988</strain>
    </source>
</reference>
<name>A0A0P0YX13_9HYPH</name>
<sequence length="130" mass="15162">MRQSAPANNPLSLIKKLIHIYEILESDVWKSVMNLDGDLYIDAIQAKGFIRELLLALYGRERDFDEIIQRKGDRVFFPDQDFGEDWADELGKDRLDKLDELIRKILTRMTAFSDAFEKGRLTEYFRGMAG</sequence>
<dbReference type="AlphaFoldDB" id="A0A0P0YX13"/>
<accession>A0A0P0YX13</accession>
<protein>
    <submittedName>
        <fullName evidence="1">Uncharacterized protein</fullName>
    </submittedName>
</protein>
<proteinExistence type="predicted"/>
<evidence type="ECO:0000313" key="1">
    <source>
        <dbReference type="EMBL" id="BAT26038.1"/>
    </source>
</evidence>
<dbReference type="EMBL" id="LC066371">
    <property type="protein sequence ID" value="BAT26038.1"/>
    <property type="molecule type" value="Genomic_DNA"/>
</dbReference>
<organism evidence="1">
    <name type="scientific">Aureimonas altamirensis</name>
    <dbReference type="NCBI Taxonomy" id="370622"/>
    <lineage>
        <taxon>Bacteria</taxon>
        <taxon>Pseudomonadati</taxon>
        <taxon>Pseudomonadota</taxon>
        <taxon>Alphaproteobacteria</taxon>
        <taxon>Hyphomicrobiales</taxon>
        <taxon>Aurantimonadaceae</taxon>
        <taxon>Aureimonas</taxon>
    </lineage>
</organism>